<dbReference type="AlphaFoldDB" id="A0AAN6YFW1"/>
<dbReference type="EMBL" id="MU858052">
    <property type="protein sequence ID" value="KAK4218583.1"/>
    <property type="molecule type" value="Genomic_DNA"/>
</dbReference>
<reference evidence="2" key="1">
    <citation type="journal article" date="2023" name="Mol. Phylogenet. Evol.">
        <title>Genome-scale phylogeny and comparative genomics of the fungal order Sordariales.</title>
        <authorList>
            <person name="Hensen N."/>
            <person name="Bonometti L."/>
            <person name="Westerberg I."/>
            <person name="Brannstrom I.O."/>
            <person name="Guillou S."/>
            <person name="Cros-Aarteil S."/>
            <person name="Calhoun S."/>
            <person name="Haridas S."/>
            <person name="Kuo A."/>
            <person name="Mondo S."/>
            <person name="Pangilinan J."/>
            <person name="Riley R."/>
            <person name="LaButti K."/>
            <person name="Andreopoulos B."/>
            <person name="Lipzen A."/>
            <person name="Chen C."/>
            <person name="Yan M."/>
            <person name="Daum C."/>
            <person name="Ng V."/>
            <person name="Clum A."/>
            <person name="Steindorff A."/>
            <person name="Ohm R.A."/>
            <person name="Martin F."/>
            <person name="Silar P."/>
            <person name="Natvig D.O."/>
            <person name="Lalanne C."/>
            <person name="Gautier V."/>
            <person name="Ament-Velasquez S.L."/>
            <person name="Kruys A."/>
            <person name="Hutchinson M.I."/>
            <person name="Powell A.J."/>
            <person name="Barry K."/>
            <person name="Miller A.N."/>
            <person name="Grigoriev I.V."/>
            <person name="Debuchy R."/>
            <person name="Gladieux P."/>
            <person name="Hiltunen Thoren M."/>
            <person name="Johannesson H."/>
        </authorList>
    </citation>
    <scope>NUCLEOTIDE SEQUENCE</scope>
    <source>
        <strain evidence="2">PSN293</strain>
    </source>
</reference>
<keyword evidence="1" id="KW-0812">Transmembrane</keyword>
<protein>
    <submittedName>
        <fullName evidence="2">Uncharacterized protein</fullName>
    </submittedName>
</protein>
<keyword evidence="1" id="KW-1133">Transmembrane helix</keyword>
<keyword evidence="3" id="KW-1185">Reference proteome</keyword>
<name>A0AAN6YFW1_9PEZI</name>
<organism evidence="2 3">
    <name type="scientific">Rhypophila decipiens</name>
    <dbReference type="NCBI Taxonomy" id="261697"/>
    <lineage>
        <taxon>Eukaryota</taxon>
        <taxon>Fungi</taxon>
        <taxon>Dikarya</taxon>
        <taxon>Ascomycota</taxon>
        <taxon>Pezizomycotina</taxon>
        <taxon>Sordariomycetes</taxon>
        <taxon>Sordariomycetidae</taxon>
        <taxon>Sordariales</taxon>
        <taxon>Naviculisporaceae</taxon>
        <taxon>Rhypophila</taxon>
    </lineage>
</organism>
<reference evidence="2" key="2">
    <citation type="submission" date="2023-05" db="EMBL/GenBank/DDBJ databases">
        <authorList>
            <consortium name="Lawrence Berkeley National Laboratory"/>
            <person name="Steindorff A."/>
            <person name="Hensen N."/>
            <person name="Bonometti L."/>
            <person name="Westerberg I."/>
            <person name="Brannstrom I.O."/>
            <person name="Guillou S."/>
            <person name="Cros-Aarteil S."/>
            <person name="Calhoun S."/>
            <person name="Haridas S."/>
            <person name="Kuo A."/>
            <person name="Mondo S."/>
            <person name="Pangilinan J."/>
            <person name="Riley R."/>
            <person name="Labutti K."/>
            <person name="Andreopoulos B."/>
            <person name="Lipzen A."/>
            <person name="Chen C."/>
            <person name="Yanf M."/>
            <person name="Daum C."/>
            <person name="Ng V."/>
            <person name="Clum A."/>
            <person name="Ohm R."/>
            <person name="Martin F."/>
            <person name="Silar P."/>
            <person name="Natvig D."/>
            <person name="Lalanne C."/>
            <person name="Gautier V."/>
            <person name="Ament-Velasquez S.L."/>
            <person name="Kruys A."/>
            <person name="Hutchinson M.I."/>
            <person name="Powell A.J."/>
            <person name="Barry K."/>
            <person name="Miller A.N."/>
            <person name="Grigoriev I.V."/>
            <person name="Debuchy R."/>
            <person name="Gladieux P."/>
            <person name="Thoren M.H."/>
            <person name="Johannesson H."/>
        </authorList>
    </citation>
    <scope>NUCLEOTIDE SEQUENCE</scope>
    <source>
        <strain evidence="2">PSN293</strain>
    </source>
</reference>
<proteinExistence type="predicted"/>
<accession>A0AAN6YFW1</accession>
<dbReference type="Proteomes" id="UP001301769">
    <property type="component" value="Unassembled WGS sequence"/>
</dbReference>
<feature type="transmembrane region" description="Helical" evidence="1">
    <location>
        <begin position="6"/>
        <end position="26"/>
    </location>
</feature>
<evidence type="ECO:0000313" key="3">
    <source>
        <dbReference type="Proteomes" id="UP001301769"/>
    </source>
</evidence>
<comment type="caution">
    <text evidence="2">The sequence shown here is derived from an EMBL/GenBank/DDBJ whole genome shotgun (WGS) entry which is preliminary data.</text>
</comment>
<gene>
    <name evidence="2" type="ORF">QBC37DRAFT_189655</name>
</gene>
<evidence type="ECO:0000256" key="1">
    <source>
        <dbReference type="SAM" id="Phobius"/>
    </source>
</evidence>
<evidence type="ECO:0000313" key="2">
    <source>
        <dbReference type="EMBL" id="KAK4218583.1"/>
    </source>
</evidence>
<sequence>MRSFGSRWFIWPWMFCHSTLTIGLFVQRRYPQHIRAWAHVSLHLETLSERFLNVLRMCYGYSACPWPKTDSKCHADQLLPIESISLLSQRSSTETGRCSLYRQS</sequence>
<keyword evidence="1" id="KW-0472">Membrane</keyword>